<name>A0ACA9NHK3_9GLOM</name>
<organism evidence="1 2">
    <name type="scientific">Dentiscutata heterogama</name>
    <dbReference type="NCBI Taxonomy" id="1316150"/>
    <lineage>
        <taxon>Eukaryota</taxon>
        <taxon>Fungi</taxon>
        <taxon>Fungi incertae sedis</taxon>
        <taxon>Mucoromycota</taxon>
        <taxon>Glomeromycotina</taxon>
        <taxon>Glomeromycetes</taxon>
        <taxon>Diversisporales</taxon>
        <taxon>Gigasporaceae</taxon>
        <taxon>Dentiscutata</taxon>
    </lineage>
</organism>
<keyword evidence="2" id="KW-1185">Reference proteome</keyword>
<evidence type="ECO:0000313" key="1">
    <source>
        <dbReference type="EMBL" id="CAG8650435.1"/>
    </source>
</evidence>
<dbReference type="Proteomes" id="UP000789702">
    <property type="component" value="Unassembled WGS sequence"/>
</dbReference>
<proteinExistence type="predicted"/>
<evidence type="ECO:0000313" key="2">
    <source>
        <dbReference type="Proteomes" id="UP000789702"/>
    </source>
</evidence>
<comment type="caution">
    <text evidence="1">The sequence shown here is derived from an EMBL/GenBank/DDBJ whole genome shotgun (WGS) entry which is preliminary data.</text>
</comment>
<reference evidence="1" key="1">
    <citation type="submission" date="2021-06" db="EMBL/GenBank/DDBJ databases">
        <authorList>
            <person name="Kallberg Y."/>
            <person name="Tangrot J."/>
            <person name="Rosling A."/>
        </authorList>
    </citation>
    <scope>NUCLEOTIDE SEQUENCE</scope>
    <source>
        <strain evidence="1">IL203A</strain>
    </source>
</reference>
<gene>
    <name evidence="1" type="ORF">DHETER_LOCUS9269</name>
</gene>
<protein>
    <submittedName>
        <fullName evidence="1">13956_t:CDS:1</fullName>
    </submittedName>
</protein>
<accession>A0ACA9NHK3</accession>
<feature type="non-terminal residue" evidence="1">
    <location>
        <position position="1"/>
    </location>
</feature>
<sequence length="173" mass="19764">QPIEPSQPFAQLVEPSSASQPNHFHPTRLNVNLLNEENKILREENELLKAQLALVTEELDVYKNPGTTTLRSVLKYPVRNSHANSSHVTFESQNDPEKQPDSSLLPTKKKKKTLPFAQLLTSEESWQQLKEASEEAERMIAETNRKKEITAQKKAARELDLAQKKEERARKTV</sequence>
<dbReference type="EMBL" id="CAJVPU010016022">
    <property type="protein sequence ID" value="CAG8650435.1"/>
    <property type="molecule type" value="Genomic_DNA"/>
</dbReference>